<dbReference type="Gene3D" id="3.40.50.410">
    <property type="entry name" value="von Willebrand factor, type A domain"/>
    <property type="match status" value="1"/>
</dbReference>
<name>A0A2W5SUS2_9BACT</name>
<comment type="caution">
    <text evidence="1">The sequence shown here is derived from an EMBL/GenBank/DDBJ whole genome shotgun (WGS) entry which is preliminary data.</text>
</comment>
<dbReference type="Proteomes" id="UP000249061">
    <property type="component" value="Unassembled WGS sequence"/>
</dbReference>
<evidence type="ECO:0000313" key="1">
    <source>
        <dbReference type="EMBL" id="PZR07049.1"/>
    </source>
</evidence>
<dbReference type="InterPro" id="IPR036465">
    <property type="entry name" value="vWFA_dom_sf"/>
</dbReference>
<evidence type="ECO:0008006" key="3">
    <source>
        <dbReference type="Google" id="ProtNLM"/>
    </source>
</evidence>
<evidence type="ECO:0000313" key="2">
    <source>
        <dbReference type="Proteomes" id="UP000249061"/>
    </source>
</evidence>
<organism evidence="1 2">
    <name type="scientific">Archangium gephyra</name>
    <dbReference type="NCBI Taxonomy" id="48"/>
    <lineage>
        <taxon>Bacteria</taxon>
        <taxon>Pseudomonadati</taxon>
        <taxon>Myxococcota</taxon>
        <taxon>Myxococcia</taxon>
        <taxon>Myxococcales</taxon>
        <taxon>Cystobacterineae</taxon>
        <taxon>Archangiaceae</taxon>
        <taxon>Archangium</taxon>
    </lineage>
</organism>
<dbReference type="AlphaFoldDB" id="A0A2W5SUS2"/>
<sequence length="414" mass="44833">MRTRTLLATSILIFVASCQGCFGCKTSPIDNPELMLPRACESAPPLIEPPKLDILFVIDNSNSMKEEQESVARELTGFIDELRKGGGVPSDFNVGVVTTSVYLNGRLGSQPFYVQFPQQAGKLRPVPAQLADGGLDNENPAGERLLLGTDPDLLQKFDVLVRQGVAGSGQETPFEAVRLALLTDLIDVPLEQGGNKGFLRDEARLLVVVLTDEDDCSETVRPPTVSVGDNSAVADCTDKEMQLTPLSEYHRMFTQDLKNSDGTAKEVIWTAIAPVGETTKAAMAILDGNQVRNIDCPTSNQAGYRQRAMAEMFDSTLVNLDSICKPSYRETLINIAQLASVVQSIEISNVPDPRLLQFVITRGDGTTENCTTANNGIVSFSQSSDGASARVQFGNQCRRRADDLSIVIKILCAT</sequence>
<dbReference type="SUPFAM" id="SSF53300">
    <property type="entry name" value="vWA-like"/>
    <property type="match status" value="1"/>
</dbReference>
<accession>A0A2W5SUS2</accession>
<dbReference type="PROSITE" id="PS51257">
    <property type="entry name" value="PROKAR_LIPOPROTEIN"/>
    <property type="match status" value="1"/>
</dbReference>
<dbReference type="EMBL" id="QFQP01000034">
    <property type="protein sequence ID" value="PZR07049.1"/>
    <property type="molecule type" value="Genomic_DNA"/>
</dbReference>
<gene>
    <name evidence="1" type="ORF">DI536_28750</name>
</gene>
<proteinExistence type="predicted"/>
<reference evidence="1 2" key="1">
    <citation type="submission" date="2017-08" db="EMBL/GenBank/DDBJ databases">
        <title>Infants hospitalized years apart are colonized by the same room-sourced microbial strains.</title>
        <authorList>
            <person name="Brooks B."/>
            <person name="Olm M.R."/>
            <person name="Firek B.A."/>
            <person name="Baker R."/>
            <person name="Thomas B.C."/>
            <person name="Morowitz M.J."/>
            <person name="Banfield J.F."/>
        </authorList>
    </citation>
    <scope>NUCLEOTIDE SEQUENCE [LARGE SCALE GENOMIC DNA]</scope>
    <source>
        <strain evidence="1">S2_003_000_R2_14</strain>
    </source>
</reference>
<protein>
    <recommendedName>
        <fullName evidence="3">VWFA domain-containing protein</fullName>
    </recommendedName>
</protein>